<dbReference type="AlphaFoldDB" id="A0A4R2LHP4"/>
<evidence type="ECO:0000256" key="5">
    <source>
        <dbReference type="ARBA" id="ARBA00022519"/>
    </source>
</evidence>
<evidence type="ECO:0000256" key="7">
    <source>
        <dbReference type="ARBA" id="ARBA00022692"/>
    </source>
</evidence>
<keyword evidence="6" id="KW-0633">Potassium transport</keyword>
<feature type="transmembrane region" description="Helical" evidence="13">
    <location>
        <begin position="329"/>
        <end position="348"/>
    </location>
</feature>
<feature type="binding site" evidence="12">
    <location>
        <position position="429"/>
    </location>
    <ligand>
        <name>K(+)</name>
        <dbReference type="ChEBI" id="CHEBI:29103"/>
    </ligand>
</feature>
<keyword evidence="12" id="KW-0479">Metal-binding</keyword>
<accession>A0A4R2LHP4</accession>
<feature type="binding site" evidence="12">
    <location>
        <position position="110"/>
    </location>
    <ligand>
        <name>K(+)</name>
        <dbReference type="ChEBI" id="CHEBI:29103"/>
    </ligand>
</feature>
<dbReference type="Pfam" id="PF02386">
    <property type="entry name" value="TrkH"/>
    <property type="match status" value="1"/>
</dbReference>
<evidence type="ECO:0000256" key="10">
    <source>
        <dbReference type="ARBA" id="ARBA00023065"/>
    </source>
</evidence>
<keyword evidence="8 12" id="KW-0630">Potassium</keyword>
<evidence type="ECO:0000256" key="12">
    <source>
        <dbReference type="PIRSR" id="PIRSR006247-1"/>
    </source>
</evidence>
<evidence type="ECO:0000256" key="4">
    <source>
        <dbReference type="ARBA" id="ARBA00022475"/>
    </source>
</evidence>
<feature type="transmembrane region" description="Helical" evidence="13">
    <location>
        <begin position="127"/>
        <end position="151"/>
    </location>
</feature>
<feature type="transmembrane region" description="Helical" evidence="13">
    <location>
        <begin position="270"/>
        <end position="290"/>
    </location>
</feature>
<dbReference type="EMBL" id="SLXA01000006">
    <property type="protein sequence ID" value="TCO84635.1"/>
    <property type="molecule type" value="Genomic_DNA"/>
</dbReference>
<keyword evidence="4" id="KW-1003">Cell membrane</keyword>
<feature type="transmembrane region" description="Helical" evidence="13">
    <location>
        <begin position="234"/>
        <end position="258"/>
    </location>
</feature>
<feature type="binding site" evidence="12">
    <location>
        <position position="312"/>
    </location>
    <ligand>
        <name>K(+)</name>
        <dbReference type="ChEBI" id="CHEBI:29103"/>
    </ligand>
</feature>
<feature type="transmembrane region" description="Helical" evidence="13">
    <location>
        <begin position="95"/>
        <end position="115"/>
    </location>
</feature>
<feature type="binding site" evidence="12">
    <location>
        <position position="219"/>
    </location>
    <ligand>
        <name>K(+)</name>
        <dbReference type="ChEBI" id="CHEBI:29103"/>
    </ligand>
</feature>
<organism evidence="14 15">
    <name type="scientific">Frisingicoccus caecimuris</name>
    <dbReference type="NCBI Taxonomy" id="1796636"/>
    <lineage>
        <taxon>Bacteria</taxon>
        <taxon>Bacillati</taxon>
        <taxon>Bacillota</taxon>
        <taxon>Clostridia</taxon>
        <taxon>Lachnospirales</taxon>
        <taxon>Lachnospiraceae</taxon>
        <taxon>Frisingicoccus</taxon>
    </lineage>
</organism>
<dbReference type="GO" id="GO:0005886">
    <property type="term" value="C:plasma membrane"/>
    <property type="evidence" value="ECO:0007669"/>
    <property type="project" value="UniProtKB-SubCell"/>
</dbReference>
<dbReference type="PANTHER" id="PTHR32024">
    <property type="entry name" value="TRK SYSTEM POTASSIUM UPTAKE PROTEIN TRKG-RELATED"/>
    <property type="match status" value="1"/>
</dbReference>
<reference evidence="14 15" key="1">
    <citation type="submission" date="2019-03" db="EMBL/GenBank/DDBJ databases">
        <title>Genomic Encyclopedia of Type Strains, Phase IV (KMG-IV): sequencing the most valuable type-strain genomes for metagenomic binning, comparative biology and taxonomic classification.</title>
        <authorList>
            <person name="Goeker M."/>
        </authorList>
    </citation>
    <scope>NUCLEOTIDE SEQUENCE [LARGE SCALE GENOMIC DNA]</scope>
    <source>
        <strain evidence="14 15">DSM 28559</strain>
    </source>
</reference>
<dbReference type="OrthoDB" id="9810952at2"/>
<evidence type="ECO:0000256" key="6">
    <source>
        <dbReference type="ARBA" id="ARBA00022538"/>
    </source>
</evidence>
<keyword evidence="10" id="KW-0406">Ion transport</keyword>
<dbReference type="Proteomes" id="UP000295711">
    <property type="component" value="Unassembled WGS sequence"/>
</dbReference>
<dbReference type="InterPro" id="IPR004772">
    <property type="entry name" value="TrkH"/>
</dbReference>
<evidence type="ECO:0000256" key="3">
    <source>
        <dbReference type="ARBA" id="ARBA00022448"/>
    </source>
</evidence>
<dbReference type="RefSeq" id="WP_132091284.1">
    <property type="nucleotide sequence ID" value="NZ_JANKAQ010000008.1"/>
</dbReference>
<evidence type="ECO:0000313" key="14">
    <source>
        <dbReference type="EMBL" id="TCO84635.1"/>
    </source>
</evidence>
<evidence type="ECO:0000256" key="1">
    <source>
        <dbReference type="ARBA" id="ARBA00004429"/>
    </source>
</evidence>
<keyword evidence="15" id="KW-1185">Reference proteome</keyword>
<name>A0A4R2LHP4_9FIRM</name>
<feature type="transmembrane region" description="Helical" evidence="13">
    <location>
        <begin position="37"/>
        <end position="55"/>
    </location>
</feature>
<feature type="binding site" evidence="12">
    <location>
        <position position="313"/>
    </location>
    <ligand>
        <name>K(+)</name>
        <dbReference type="ChEBI" id="CHEBI:29103"/>
    </ligand>
</feature>
<evidence type="ECO:0000256" key="8">
    <source>
        <dbReference type="ARBA" id="ARBA00022958"/>
    </source>
</evidence>
<dbReference type="PIRSF" id="PIRSF006247">
    <property type="entry name" value="TrkH"/>
    <property type="match status" value="1"/>
</dbReference>
<feature type="transmembrane region" description="Helical" evidence="13">
    <location>
        <begin position="391"/>
        <end position="411"/>
    </location>
</feature>
<gene>
    <name evidence="14" type="ORF">EV212_10662</name>
</gene>
<evidence type="ECO:0000313" key="15">
    <source>
        <dbReference type="Proteomes" id="UP000295711"/>
    </source>
</evidence>
<feature type="binding site" evidence="12">
    <location>
        <position position="109"/>
    </location>
    <ligand>
        <name>K(+)</name>
        <dbReference type="ChEBI" id="CHEBI:29103"/>
    </ligand>
</feature>
<proteinExistence type="inferred from homology"/>
<evidence type="ECO:0000256" key="11">
    <source>
        <dbReference type="ARBA" id="ARBA00023136"/>
    </source>
</evidence>
<feature type="transmembrane region" description="Helical" evidence="13">
    <location>
        <begin position="181"/>
        <end position="201"/>
    </location>
</feature>
<sequence length="479" mass="52059">MNYGSIRYIIGCILKVEALLMLLPMAAAVIYRERSGLAFVVCALLCLGVGTLLSLKKPKKTTYYAKEGYISVALGWIVMSIMGCLPFVFSGEIPSFVDAVFEIISGFTTTGASILPDVEAMSRCMLLWRSFSHWVGGMGVLVFILAILPLAGGEHNLQLMKAESPGPSVSKLVPKLRATAITLYKIYLGMTIIMLILLIIGRMPVFDALCITFGTAGTGGFGVLNSSMGSYSPYLQVVTTVFMMLFGVNFSFYFLILYRKAKDAFSMEEVRWYFAIYFSAVFLMTASLTVQGGGILHNFHHAAFQAASVMTTTGYSTTDFNLWPSFSKAILLTLMFIGACAGSTGGGIKVSRVIIYMKSVKKEMAALIHPRSVKVTKLEGKVVDDTMLRSVFAFLSAYLVIFVVSLLVVSLDGFDLETNFSAVAATFNNIGPGLGAVGPVSNFSAYSVLSKLVLSLDMLIGRLEIFPILLLFAPSTWKK</sequence>
<keyword evidence="9 13" id="KW-1133">Transmembrane helix</keyword>
<evidence type="ECO:0000256" key="13">
    <source>
        <dbReference type="SAM" id="Phobius"/>
    </source>
</evidence>
<comment type="caution">
    <text evidence="14">The sequence shown here is derived from an EMBL/GenBank/DDBJ whole genome shotgun (WGS) entry which is preliminary data.</text>
</comment>
<evidence type="ECO:0000256" key="9">
    <source>
        <dbReference type="ARBA" id="ARBA00022989"/>
    </source>
</evidence>
<comment type="similarity">
    <text evidence="2">Belongs to the TrkH potassium transport family.</text>
</comment>
<dbReference type="InterPro" id="IPR003445">
    <property type="entry name" value="Cat_transpt"/>
</dbReference>
<feature type="transmembrane region" description="Helical" evidence="13">
    <location>
        <begin position="452"/>
        <end position="473"/>
    </location>
</feature>
<keyword evidence="11 13" id="KW-0472">Membrane</keyword>
<dbReference type="PANTHER" id="PTHR32024:SF2">
    <property type="entry name" value="TRK SYSTEM POTASSIUM UPTAKE PROTEIN TRKG-RELATED"/>
    <property type="match status" value="1"/>
</dbReference>
<feature type="transmembrane region" description="Helical" evidence="13">
    <location>
        <begin position="208"/>
        <end position="228"/>
    </location>
</feature>
<feature type="transmembrane region" description="Helical" evidence="13">
    <location>
        <begin position="67"/>
        <end position="89"/>
    </location>
</feature>
<dbReference type="GO" id="GO:0015379">
    <property type="term" value="F:potassium:chloride symporter activity"/>
    <property type="evidence" value="ECO:0007669"/>
    <property type="project" value="InterPro"/>
</dbReference>
<keyword evidence="3" id="KW-0813">Transport</keyword>
<dbReference type="GO" id="GO:0046872">
    <property type="term" value="F:metal ion binding"/>
    <property type="evidence" value="ECO:0007669"/>
    <property type="project" value="UniProtKB-KW"/>
</dbReference>
<evidence type="ECO:0000256" key="2">
    <source>
        <dbReference type="ARBA" id="ARBA00009137"/>
    </source>
</evidence>
<feature type="transmembrane region" description="Helical" evidence="13">
    <location>
        <begin position="12"/>
        <end position="31"/>
    </location>
</feature>
<keyword evidence="5" id="KW-0997">Cell inner membrane</keyword>
<protein>
    <submittedName>
        <fullName evidence="14">Trk system potassium uptake protein TrkH</fullName>
    </submittedName>
</protein>
<keyword evidence="7 13" id="KW-0812">Transmembrane</keyword>
<comment type="subcellular location">
    <subcellularLocation>
        <location evidence="1">Cell inner membrane</location>
        <topology evidence="1">Multi-pass membrane protein</topology>
    </subcellularLocation>
</comment>